<proteinExistence type="predicted"/>
<accession>A0A0A0EJS1</accession>
<gene>
    <name evidence="1" type="ORF">ATO9_05065</name>
</gene>
<dbReference type="Proteomes" id="UP000030004">
    <property type="component" value="Unassembled WGS sequence"/>
</dbReference>
<dbReference type="InterPro" id="IPR027417">
    <property type="entry name" value="P-loop_NTPase"/>
</dbReference>
<name>A0A0A0EJS1_9RHOB</name>
<dbReference type="RefSeq" id="WP_043746155.1">
    <property type="nucleotide sequence ID" value="NZ_AQQX01000002.1"/>
</dbReference>
<dbReference type="EMBL" id="AQQX01000002">
    <property type="protein sequence ID" value="KGM49397.1"/>
    <property type="molecule type" value="Genomic_DNA"/>
</dbReference>
<organism evidence="1 2">
    <name type="scientific">Pseudooceanicola atlanticus</name>
    <dbReference type="NCBI Taxonomy" id="1461694"/>
    <lineage>
        <taxon>Bacteria</taxon>
        <taxon>Pseudomonadati</taxon>
        <taxon>Pseudomonadota</taxon>
        <taxon>Alphaproteobacteria</taxon>
        <taxon>Rhodobacterales</taxon>
        <taxon>Paracoccaceae</taxon>
        <taxon>Pseudooceanicola</taxon>
    </lineage>
</organism>
<dbReference type="AlphaFoldDB" id="A0A0A0EJS1"/>
<dbReference type="Gene3D" id="3.40.50.300">
    <property type="entry name" value="P-loop containing nucleotide triphosphate hydrolases"/>
    <property type="match status" value="1"/>
</dbReference>
<dbReference type="STRING" id="1461694.ATO9_05065"/>
<dbReference type="SUPFAM" id="SSF52540">
    <property type="entry name" value="P-loop containing nucleoside triphosphate hydrolases"/>
    <property type="match status" value="1"/>
</dbReference>
<sequence length="246" mass="27802">MDRHLLVTGQGRAGSTLFYSMLQHTLQGFFMPDGEVSAAGLLGEPGNTCSKRPFDIFYVNEIMKVAPRFKKVDLILTLRDPRDILTSVHKRVPDDYFCAADHCYGVPKDGKPVRNMPGLLPIHYAMVDVMQSGHFPQGVFILKYEDLVADPDAVQAMLAEAFGLSFRGSFRDFYTSEVKDESAQAMNGLRPLDPSRLQKWRRPEHRDRIIDQFTQFPELFDVVTGLGYEPDNSWYDAFLGGSRITA</sequence>
<evidence type="ECO:0000313" key="1">
    <source>
        <dbReference type="EMBL" id="KGM49397.1"/>
    </source>
</evidence>
<evidence type="ECO:0008006" key="3">
    <source>
        <dbReference type="Google" id="ProtNLM"/>
    </source>
</evidence>
<protein>
    <recommendedName>
        <fullName evidence="3">Sulfotransferase domain-containing protein</fullName>
    </recommendedName>
</protein>
<evidence type="ECO:0000313" key="2">
    <source>
        <dbReference type="Proteomes" id="UP000030004"/>
    </source>
</evidence>
<comment type="caution">
    <text evidence="1">The sequence shown here is derived from an EMBL/GenBank/DDBJ whole genome shotgun (WGS) entry which is preliminary data.</text>
</comment>
<keyword evidence="2" id="KW-1185">Reference proteome</keyword>
<reference evidence="1 2" key="1">
    <citation type="journal article" date="2015" name="Antonie Van Leeuwenhoek">
        <title>Pseudooceanicola atlanticus gen. nov. sp. nov., isolated from surface seawater of the Atlantic Ocean and reclassification of Oceanicola batsensis, Oceanicola marinus, Oceanicola nitratireducens, Oceanicola nanhaiensis, Oceanicola antarcticus and Oceanicola flagellatus, as Pseudooceanicola batsensis comb. nov., Pseudooceanicola marinus comb. nov., Pseudooceanicola nitratireducens comb. nov., Pseudooceanicola nanhaiensis comb. nov., Pseudooceanicola antarcticus comb. nov., and Pseudooceanicola flagellatus comb. nov.</title>
        <authorList>
            <person name="Lai Q."/>
            <person name="Li G."/>
            <person name="Liu X."/>
            <person name="Du Y."/>
            <person name="Sun F."/>
            <person name="Shao Z."/>
        </authorList>
    </citation>
    <scope>NUCLEOTIDE SEQUENCE [LARGE SCALE GENOMIC DNA]</scope>
    <source>
        <strain evidence="1 2">22II-s11g</strain>
    </source>
</reference>
<dbReference type="eggNOG" id="ENOG5032R0B">
    <property type="taxonomic scope" value="Bacteria"/>
</dbReference>
<dbReference type="OrthoDB" id="5724543at2"/>